<keyword evidence="3" id="KW-0808">Transferase</keyword>
<name>A0ABW4FDM4_9PSEU</name>
<keyword evidence="3" id="KW-0489">Methyltransferase</keyword>
<feature type="compositionally biased region" description="Basic and acidic residues" evidence="1">
    <location>
        <begin position="15"/>
        <end position="40"/>
    </location>
</feature>
<evidence type="ECO:0000256" key="1">
    <source>
        <dbReference type="SAM" id="MobiDB-lite"/>
    </source>
</evidence>
<dbReference type="InterPro" id="IPR029063">
    <property type="entry name" value="SAM-dependent_MTases_sf"/>
</dbReference>
<dbReference type="RefSeq" id="WP_344723459.1">
    <property type="nucleotide sequence ID" value="NZ_BAAAUS010000020.1"/>
</dbReference>
<dbReference type="Gene3D" id="3.40.50.150">
    <property type="entry name" value="Vaccinia Virus protein VP39"/>
    <property type="match status" value="1"/>
</dbReference>
<feature type="domain" description="Methyltransferase type 11" evidence="2">
    <location>
        <begin position="52"/>
        <end position="148"/>
    </location>
</feature>
<dbReference type="Proteomes" id="UP001597114">
    <property type="component" value="Unassembled WGS sequence"/>
</dbReference>
<dbReference type="EMBL" id="JBHUCO010000094">
    <property type="protein sequence ID" value="MFD1524664.1"/>
    <property type="molecule type" value="Genomic_DNA"/>
</dbReference>
<keyword evidence="4" id="KW-1185">Reference proteome</keyword>
<accession>A0ABW4FDM4</accession>
<dbReference type="Pfam" id="PF08241">
    <property type="entry name" value="Methyltransf_11"/>
    <property type="match status" value="1"/>
</dbReference>
<dbReference type="EC" id="2.1.1.-" evidence="3"/>
<dbReference type="CDD" id="cd02440">
    <property type="entry name" value="AdoMet_MTases"/>
    <property type="match status" value="1"/>
</dbReference>
<reference evidence="4" key="1">
    <citation type="journal article" date="2019" name="Int. J. Syst. Evol. Microbiol.">
        <title>The Global Catalogue of Microorganisms (GCM) 10K type strain sequencing project: providing services to taxonomists for standard genome sequencing and annotation.</title>
        <authorList>
            <consortium name="The Broad Institute Genomics Platform"/>
            <consortium name="The Broad Institute Genome Sequencing Center for Infectious Disease"/>
            <person name="Wu L."/>
            <person name="Ma J."/>
        </authorList>
    </citation>
    <scope>NUCLEOTIDE SEQUENCE [LARGE SCALE GENOMIC DNA]</scope>
    <source>
        <strain evidence="4">CCM 7043</strain>
    </source>
</reference>
<organism evidence="3 4">
    <name type="scientific">Pseudonocardia yunnanensis</name>
    <dbReference type="NCBI Taxonomy" id="58107"/>
    <lineage>
        <taxon>Bacteria</taxon>
        <taxon>Bacillati</taxon>
        <taxon>Actinomycetota</taxon>
        <taxon>Actinomycetes</taxon>
        <taxon>Pseudonocardiales</taxon>
        <taxon>Pseudonocardiaceae</taxon>
        <taxon>Pseudonocardia</taxon>
    </lineage>
</organism>
<evidence type="ECO:0000313" key="3">
    <source>
        <dbReference type="EMBL" id="MFD1524664.1"/>
    </source>
</evidence>
<evidence type="ECO:0000313" key="4">
    <source>
        <dbReference type="Proteomes" id="UP001597114"/>
    </source>
</evidence>
<feature type="region of interest" description="Disordered" evidence="1">
    <location>
        <begin position="1"/>
        <end position="49"/>
    </location>
</feature>
<evidence type="ECO:0000259" key="2">
    <source>
        <dbReference type="Pfam" id="PF08241"/>
    </source>
</evidence>
<proteinExistence type="predicted"/>
<dbReference type="SUPFAM" id="SSF53335">
    <property type="entry name" value="S-adenosyl-L-methionine-dependent methyltransferases"/>
    <property type="match status" value="1"/>
</dbReference>
<dbReference type="GO" id="GO:0008168">
    <property type="term" value="F:methyltransferase activity"/>
    <property type="evidence" value="ECO:0007669"/>
    <property type="project" value="UniProtKB-KW"/>
</dbReference>
<dbReference type="GO" id="GO:0032259">
    <property type="term" value="P:methylation"/>
    <property type="evidence" value="ECO:0007669"/>
    <property type="project" value="UniProtKB-KW"/>
</dbReference>
<dbReference type="InterPro" id="IPR013216">
    <property type="entry name" value="Methyltransf_11"/>
</dbReference>
<gene>
    <name evidence="3" type="ORF">ACFSJD_44790</name>
</gene>
<comment type="caution">
    <text evidence="3">The sequence shown here is derived from an EMBL/GenBank/DDBJ whole genome shotgun (WGS) entry which is preliminary data.</text>
</comment>
<sequence length="282" mass="30731">MRGDPGPQLAAPYYERGREAARLDSARGRLERERTEELVQRHLPPPPATVADVGGGPGAYSLWLAASGYSVIHRDLFPLHVRQTTEAASAAGLLIDSAVADARHLDLPDDSVYAVLLLGPLYHLHDRDQRLHCWREAGRILRPGGVVFAAAISRWATLLDGSLLKRLSLAYDNFDATLDRVLATGYLDPLEPGGFAAYTHRPDEFMAEAEEAGFTAAPPVAIEGPGYLMLDVEERRADPSAWNEILDAARRVEGVPELVGIGQHLLLTAYMSQDLGDVLEPV</sequence>
<protein>
    <submittedName>
        <fullName evidence="3">Class I SAM-dependent methyltransferase</fullName>
        <ecNumber evidence="3">2.1.1.-</ecNumber>
    </submittedName>
</protein>